<dbReference type="PANTHER" id="PTHR46206">
    <property type="entry name" value="CYTOCHROME P450"/>
    <property type="match status" value="1"/>
</dbReference>
<dbReference type="GO" id="GO:0004497">
    <property type="term" value="F:monooxygenase activity"/>
    <property type="evidence" value="ECO:0007669"/>
    <property type="project" value="UniProtKB-KW"/>
</dbReference>
<dbReference type="GO" id="GO:0005506">
    <property type="term" value="F:iron ion binding"/>
    <property type="evidence" value="ECO:0007669"/>
    <property type="project" value="InterPro"/>
</dbReference>
<dbReference type="OrthoDB" id="1844152at2759"/>
<protein>
    <submittedName>
        <fullName evidence="8">Cytochrome P450</fullName>
    </submittedName>
</protein>
<keyword evidence="4 7" id="KW-0560">Oxidoreductase</keyword>
<reference evidence="8 9" key="1">
    <citation type="journal article" date="2019" name="Nat. Ecol. Evol.">
        <title>Megaphylogeny resolves global patterns of mushroom evolution.</title>
        <authorList>
            <person name="Varga T."/>
            <person name="Krizsan K."/>
            <person name="Foldi C."/>
            <person name="Dima B."/>
            <person name="Sanchez-Garcia M."/>
            <person name="Sanchez-Ramirez S."/>
            <person name="Szollosi G.J."/>
            <person name="Szarkandi J.G."/>
            <person name="Papp V."/>
            <person name="Albert L."/>
            <person name="Andreopoulos W."/>
            <person name="Angelini C."/>
            <person name="Antonin V."/>
            <person name="Barry K.W."/>
            <person name="Bougher N.L."/>
            <person name="Buchanan P."/>
            <person name="Buyck B."/>
            <person name="Bense V."/>
            <person name="Catcheside P."/>
            <person name="Chovatia M."/>
            <person name="Cooper J."/>
            <person name="Damon W."/>
            <person name="Desjardin D."/>
            <person name="Finy P."/>
            <person name="Geml J."/>
            <person name="Haridas S."/>
            <person name="Hughes K."/>
            <person name="Justo A."/>
            <person name="Karasinski D."/>
            <person name="Kautmanova I."/>
            <person name="Kiss B."/>
            <person name="Kocsube S."/>
            <person name="Kotiranta H."/>
            <person name="LaButti K.M."/>
            <person name="Lechner B.E."/>
            <person name="Liimatainen K."/>
            <person name="Lipzen A."/>
            <person name="Lukacs Z."/>
            <person name="Mihaltcheva S."/>
            <person name="Morgado L.N."/>
            <person name="Niskanen T."/>
            <person name="Noordeloos M.E."/>
            <person name="Ohm R.A."/>
            <person name="Ortiz-Santana B."/>
            <person name="Ovrebo C."/>
            <person name="Racz N."/>
            <person name="Riley R."/>
            <person name="Savchenko A."/>
            <person name="Shiryaev A."/>
            <person name="Soop K."/>
            <person name="Spirin V."/>
            <person name="Szebenyi C."/>
            <person name="Tomsovsky M."/>
            <person name="Tulloss R.E."/>
            <person name="Uehling J."/>
            <person name="Grigoriev I.V."/>
            <person name="Vagvolgyi C."/>
            <person name="Papp T."/>
            <person name="Martin F.M."/>
            <person name="Miettinen O."/>
            <person name="Hibbett D.S."/>
            <person name="Nagy L.G."/>
        </authorList>
    </citation>
    <scope>NUCLEOTIDE SEQUENCE [LARGE SCALE GENOMIC DNA]</scope>
    <source>
        <strain evidence="8 9">CBS 962.96</strain>
    </source>
</reference>
<dbReference type="CDD" id="cd11041">
    <property type="entry name" value="CYP503A1-like"/>
    <property type="match status" value="1"/>
</dbReference>
<keyword evidence="5 6" id="KW-0408">Iron</keyword>
<sequence length="452" mass="51788">YLGSAEFVNHAREIIQEGYDKYQGRPFKILMPDQKWIVMVTGEDMIDDIRKATDEYLELLEAFNEFMQTDYTMGKPIRINLYHFDVVKTTLTGNISARFSDVRDEIVTACAEEIPATEDWVSYPALSTALKVVCRTTNRFLVGLNFIHLNLNIEFAGDVFKAAGIITLFPDFLQPIVGIIVSPLERTLRRAMGHLDPIIQDRMNDYDQYDGDWPDKPNDLITWLLDENPQGEYCTVRDLIMRVLEINLAAIHPTLYTNSLFQLAIQPPEVVAALRAEIESVIKQYRWTKVAVGHLHLLDSFMKEVSRLMGTNASVIDRKVLKDFTFSDGTTVPVGYRIAVPGYALHREKDRYQDASKFKPFRFADMRSKDGQGIKHHMFTPSPDFLPFGTGKHACPGRFFSVNSIKSLFAHTLLTYDVKLEGDKKEIPEPVWFGRDTGPNRTAKILFRKRKF</sequence>
<evidence type="ECO:0000313" key="8">
    <source>
        <dbReference type="EMBL" id="THV04427.1"/>
    </source>
</evidence>
<dbReference type="PROSITE" id="PS00086">
    <property type="entry name" value="CYTOCHROME_P450"/>
    <property type="match status" value="1"/>
</dbReference>
<comment type="cofactor">
    <cofactor evidence="1 6">
        <name>heme</name>
        <dbReference type="ChEBI" id="CHEBI:30413"/>
    </cofactor>
</comment>
<evidence type="ECO:0000256" key="7">
    <source>
        <dbReference type="RuleBase" id="RU000461"/>
    </source>
</evidence>
<proteinExistence type="inferred from homology"/>
<dbReference type="Proteomes" id="UP000297245">
    <property type="component" value="Unassembled WGS sequence"/>
</dbReference>
<keyword evidence="7" id="KW-0503">Monooxygenase</keyword>
<keyword evidence="6 7" id="KW-0349">Heme</keyword>
<dbReference type="InterPro" id="IPR036396">
    <property type="entry name" value="Cyt_P450_sf"/>
</dbReference>
<evidence type="ECO:0000256" key="3">
    <source>
        <dbReference type="ARBA" id="ARBA00022723"/>
    </source>
</evidence>
<dbReference type="InterPro" id="IPR002403">
    <property type="entry name" value="Cyt_P450_E_grp-IV"/>
</dbReference>
<evidence type="ECO:0000313" key="9">
    <source>
        <dbReference type="Proteomes" id="UP000297245"/>
    </source>
</evidence>
<keyword evidence="3 6" id="KW-0479">Metal-binding</keyword>
<evidence type="ECO:0000256" key="2">
    <source>
        <dbReference type="ARBA" id="ARBA00010617"/>
    </source>
</evidence>
<evidence type="ECO:0000256" key="1">
    <source>
        <dbReference type="ARBA" id="ARBA00001971"/>
    </source>
</evidence>
<comment type="similarity">
    <text evidence="2 7">Belongs to the cytochrome P450 family.</text>
</comment>
<dbReference type="Pfam" id="PF00067">
    <property type="entry name" value="p450"/>
    <property type="match status" value="1"/>
</dbReference>
<dbReference type="GO" id="GO:0016705">
    <property type="term" value="F:oxidoreductase activity, acting on paired donors, with incorporation or reduction of molecular oxygen"/>
    <property type="evidence" value="ECO:0007669"/>
    <property type="project" value="InterPro"/>
</dbReference>
<dbReference type="GO" id="GO:0020037">
    <property type="term" value="F:heme binding"/>
    <property type="evidence" value="ECO:0007669"/>
    <property type="project" value="InterPro"/>
</dbReference>
<dbReference type="InterPro" id="IPR017972">
    <property type="entry name" value="Cyt_P450_CS"/>
</dbReference>
<dbReference type="EMBL" id="ML179056">
    <property type="protein sequence ID" value="THV04427.1"/>
    <property type="molecule type" value="Genomic_DNA"/>
</dbReference>
<accession>A0A4S8MNA9</accession>
<organism evidence="8 9">
    <name type="scientific">Dendrothele bispora (strain CBS 962.96)</name>
    <dbReference type="NCBI Taxonomy" id="1314807"/>
    <lineage>
        <taxon>Eukaryota</taxon>
        <taxon>Fungi</taxon>
        <taxon>Dikarya</taxon>
        <taxon>Basidiomycota</taxon>
        <taxon>Agaricomycotina</taxon>
        <taxon>Agaricomycetes</taxon>
        <taxon>Agaricomycetidae</taxon>
        <taxon>Agaricales</taxon>
        <taxon>Agaricales incertae sedis</taxon>
        <taxon>Dendrothele</taxon>
    </lineage>
</organism>
<dbReference type="InterPro" id="IPR001128">
    <property type="entry name" value="Cyt_P450"/>
</dbReference>
<dbReference type="Gene3D" id="1.10.630.10">
    <property type="entry name" value="Cytochrome P450"/>
    <property type="match status" value="1"/>
</dbReference>
<dbReference type="PRINTS" id="PR00465">
    <property type="entry name" value="EP450IV"/>
</dbReference>
<gene>
    <name evidence="8" type="ORF">K435DRAFT_649253</name>
</gene>
<feature type="binding site" description="axial binding residue" evidence="6">
    <location>
        <position position="395"/>
    </location>
    <ligand>
        <name>heme</name>
        <dbReference type="ChEBI" id="CHEBI:30413"/>
    </ligand>
    <ligandPart>
        <name>Fe</name>
        <dbReference type="ChEBI" id="CHEBI:18248"/>
    </ligandPart>
</feature>
<keyword evidence="9" id="KW-1185">Reference proteome</keyword>
<dbReference type="SUPFAM" id="SSF48264">
    <property type="entry name" value="Cytochrome P450"/>
    <property type="match status" value="1"/>
</dbReference>
<name>A0A4S8MNA9_DENBC</name>
<feature type="non-terminal residue" evidence="8">
    <location>
        <position position="1"/>
    </location>
</feature>
<dbReference type="AlphaFoldDB" id="A0A4S8MNA9"/>
<evidence type="ECO:0000256" key="6">
    <source>
        <dbReference type="PIRSR" id="PIRSR602403-1"/>
    </source>
</evidence>
<evidence type="ECO:0000256" key="5">
    <source>
        <dbReference type="ARBA" id="ARBA00023004"/>
    </source>
</evidence>
<evidence type="ECO:0000256" key="4">
    <source>
        <dbReference type="ARBA" id="ARBA00023002"/>
    </source>
</evidence>